<proteinExistence type="inferred from homology"/>
<keyword evidence="7" id="KW-0472">Membrane</keyword>
<accession>A0A671MG41</accession>
<comment type="similarity">
    <text evidence="2">Belongs to the COG1 family.</text>
</comment>
<feature type="region of interest" description="Disordered" evidence="8">
    <location>
        <begin position="632"/>
        <end position="653"/>
    </location>
</feature>
<dbReference type="Proteomes" id="UP000472260">
    <property type="component" value="Unassembled WGS sequence"/>
</dbReference>
<reference evidence="9" key="1">
    <citation type="submission" date="2025-08" db="UniProtKB">
        <authorList>
            <consortium name="Ensembl"/>
        </authorList>
    </citation>
    <scope>IDENTIFICATION</scope>
</reference>
<gene>
    <name evidence="9" type="primary">LOC107654497</name>
</gene>
<dbReference type="AlphaFoldDB" id="A0A671MG41"/>
<evidence type="ECO:0000256" key="1">
    <source>
        <dbReference type="ARBA" id="ARBA00004395"/>
    </source>
</evidence>
<evidence type="ECO:0000256" key="6">
    <source>
        <dbReference type="ARBA" id="ARBA00023034"/>
    </source>
</evidence>
<dbReference type="GO" id="GO:0006891">
    <property type="term" value="P:intra-Golgi vesicle-mediated transport"/>
    <property type="evidence" value="ECO:0007669"/>
    <property type="project" value="InterPro"/>
</dbReference>
<name>A0A671MG41_9TELE</name>
<keyword evidence="4" id="KW-0813">Transport</keyword>
<evidence type="ECO:0000313" key="9">
    <source>
        <dbReference type="Ensembl" id="ENSSANP00000030844.1"/>
    </source>
</evidence>
<comment type="subcellular location">
    <subcellularLocation>
        <location evidence="1">Golgi apparatus membrane</location>
        <topology evidence="1">Peripheral membrane protein</topology>
    </subcellularLocation>
</comment>
<organism evidence="9 10">
    <name type="scientific">Sinocyclocheilus anshuiensis</name>
    <dbReference type="NCBI Taxonomy" id="1608454"/>
    <lineage>
        <taxon>Eukaryota</taxon>
        <taxon>Metazoa</taxon>
        <taxon>Chordata</taxon>
        <taxon>Craniata</taxon>
        <taxon>Vertebrata</taxon>
        <taxon>Euteleostomi</taxon>
        <taxon>Actinopterygii</taxon>
        <taxon>Neopterygii</taxon>
        <taxon>Teleostei</taxon>
        <taxon>Ostariophysi</taxon>
        <taxon>Cypriniformes</taxon>
        <taxon>Cyprinidae</taxon>
        <taxon>Cyprininae</taxon>
        <taxon>Sinocyclocheilus</taxon>
    </lineage>
</organism>
<keyword evidence="10" id="KW-1185">Reference proteome</keyword>
<dbReference type="Pfam" id="PF08700">
    <property type="entry name" value="VPS51_Exo84_N"/>
    <property type="match status" value="1"/>
</dbReference>
<evidence type="ECO:0000256" key="7">
    <source>
        <dbReference type="ARBA" id="ARBA00023136"/>
    </source>
</evidence>
<evidence type="ECO:0000313" key="10">
    <source>
        <dbReference type="Proteomes" id="UP000472260"/>
    </source>
</evidence>
<evidence type="ECO:0000256" key="2">
    <source>
        <dbReference type="ARBA" id="ARBA00006653"/>
    </source>
</evidence>
<dbReference type="PANTHER" id="PTHR31658">
    <property type="entry name" value="CONSERVED OLIGOMERIC GOLGI COMPLEX SUBUNIT 1"/>
    <property type="match status" value="1"/>
</dbReference>
<sequence length="958" mass="106324">MATTPAQSLRVSEIKDPTVLFERYSTEEIRAIERKVRGEIEQKKEELRQMVGERYRDLIDAADTIGEMRPCSESVVQSIQDMYRYCHKLKQAKHAPQSSGKAEGQKQSQERFYTMASQIKLLLEIPERVWSAMESSQYLQATQLYLLCCHLHSQLHLERGGHQYSPVLSRFPILVRQVAAAGHFRSTILLESKSVLRGRAVSDQAIAEALVSTMLLEDSSPRQVLADFLLARKASIQQLLNQPQHGAGVKAQVCSLVELLVTTLYQAYAVFYVPPEGQVSDTGLGCGLLFTTLENVTSNTSGKEKKVLDKEMSTGSWFKYLPPSVMNFQPALRTLAQPIQRDQLRDTLQQWIDTCKEDICSGVSSLLVYVKSLKGLAAIRDALWELLSSESISQHWSTVCQSLLERPLALWDDLLQQLFLQRLQVITQEGTEGISSSSRQLLSSALRDLQGQATAGSFSRGAQYESDVAAFLWSESQGDLLSDTAWVSVAQRSPQQKSGLSMKTQALTPCVQTFCSSLDSKLKAKLDDLQHYLPSEKNGKELSESVPVTTKSPINRFMDAGVVEDTLREHCLACVRDILSSVRAELTNAQAKTNSPSQFNSVLFMARLCQSMGELCPSLKQCILGKQRGLDPVSRGTPRQGKKLGKGNTANAADVSPAQSKWSCLKEELLSCSMEAYGLWSSALTRCGCFYALVGSFATTLHTGTAGSILSTATNWEELEIQEETESGNNIMSKIRLPVQPSWYVQSLLFHLCLEVNRVGGHALPKVTLLDLLRGCLDQVVSEYEKLTQKTQSKDAALPMTQNRALQLLFDLRYLSATLGSRLEEGRSSRSQQDPSIQQVCDSLESHIDPFDLDVFTPHLNSNLNRLSQRTSVLLGLLTGTEKQFTSRTNNLNSQEPYNILPLASSQIRFGLLPLSMTNSRKTNLATHGADITRPLVGCLSIWCVQYSDTSAGMFLKK</sequence>
<dbReference type="GO" id="GO:0015031">
    <property type="term" value="P:protein transport"/>
    <property type="evidence" value="ECO:0007669"/>
    <property type="project" value="UniProtKB-KW"/>
</dbReference>
<evidence type="ECO:0000256" key="8">
    <source>
        <dbReference type="SAM" id="MobiDB-lite"/>
    </source>
</evidence>
<protein>
    <recommendedName>
        <fullName evidence="3">Conserved oligomeric Golgi complex subunit 1</fullName>
    </recommendedName>
</protein>
<dbReference type="PANTHER" id="PTHR31658:SF0">
    <property type="entry name" value="CONSERVED OLIGOMERIC GOLGI COMPLEX SUBUNIT 1"/>
    <property type="match status" value="1"/>
</dbReference>
<keyword evidence="5" id="KW-0653">Protein transport</keyword>
<dbReference type="InterPro" id="IPR033370">
    <property type="entry name" value="COG1"/>
</dbReference>
<dbReference type="Ensembl" id="ENSSANT00000032828.1">
    <property type="protein sequence ID" value="ENSSANP00000030844.1"/>
    <property type="gene ID" value="ENSSANG00000015393.1"/>
</dbReference>
<dbReference type="GO" id="GO:0017119">
    <property type="term" value="C:Golgi transport complex"/>
    <property type="evidence" value="ECO:0007669"/>
    <property type="project" value="InterPro"/>
</dbReference>
<dbReference type="GO" id="GO:0000139">
    <property type="term" value="C:Golgi membrane"/>
    <property type="evidence" value="ECO:0007669"/>
    <property type="project" value="UniProtKB-SubCell"/>
</dbReference>
<keyword evidence="6" id="KW-0333">Golgi apparatus</keyword>
<reference evidence="9" key="2">
    <citation type="submission" date="2025-09" db="UniProtKB">
        <authorList>
            <consortium name="Ensembl"/>
        </authorList>
    </citation>
    <scope>IDENTIFICATION</scope>
</reference>
<evidence type="ECO:0000256" key="3">
    <source>
        <dbReference type="ARBA" id="ARBA00020978"/>
    </source>
</evidence>
<evidence type="ECO:0000256" key="5">
    <source>
        <dbReference type="ARBA" id="ARBA00022927"/>
    </source>
</evidence>
<evidence type="ECO:0000256" key="4">
    <source>
        <dbReference type="ARBA" id="ARBA00022448"/>
    </source>
</evidence>